<evidence type="ECO:0000313" key="4">
    <source>
        <dbReference type="Proteomes" id="UP000826709"/>
    </source>
</evidence>
<reference evidence="3" key="1">
    <citation type="journal article" date="2005" name="Int. J. Syst. Evol. Microbiol.">
        <title>Methanofollis formosanus sp. nov., isolated from a fish pond.</title>
        <authorList>
            <person name="Wu S.Y."/>
            <person name="Chen S.C."/>
            <person name="Lai M.C."/>
        </authorList>
    </citation>
    <scope>NUCLEOTIDE SEQUENCE</scope>
    <source>
        <strain evidence="3">ML15</strain>
    </source>
</reference>
<dbReference type="OrthoDB" id="102638at2157"/>
<dbReference type="GO" id="GO:0006508">
    <property type="term" value="P:proteolysis"/>
    <property type="evidence" value="ECO:0007669"/>
    <property type="project" value="InterPro"/>
</dbReference>
<dbReference type="GO" id="GO:0008234">
    <property type="term" value="F:cysteine-type peptidase activity"/>
    <property type="evidence" value="ECO:0007669"/>
    <property type="project" value="InterPro"/>
</dbReference>
<sequence length="510" mass="55382">MDIRILAAVLVGAVLFVGVAVVQAPASLPSAYDLRDVDGKCLVTPVKTQGGTLPDGRPDIGNTVGACWAFAACAAFESSLLHQEIVSDPASPAAHLSAWHMANWNGYNHPVYTFNPDLTPNGTFSFGYTESEPVIRGWGGDHRYAIDYFSSGRGPVLERSAPFPLDEIQERQVLTPPPERLPVSYMLREALVFSRPDYAADEEYRTAVKRALLQHGALLSYHFADPSIYPGQNESSIFNRTSNDYYFDGTGDGPLPPSLNHAVTIAGWDDTRQTQGAPEPGAWLIKNSHGTAFGDEGYFWISYADALFLKGNDFAVALVAGSGEGYDTGNRYETHAGALSNVSTEPSEIAWDYLSDGFAADGGESWACARFTAEEDAALRAVGFMTLNRNEHLTVTVYDGWDEAGNRPDPNRLVLSKDLSVPEQGYHLVDLDRQVPLKKGDEFVIALGFAARDDAAEITEPLVYVSSADTPPANRTFRSRSDPADGRDGWEDYAALHDGGIFYVQGFTAG</sequence>
<evidence type="ECO:0000256" key="1">
    <source>
        <dbReference type="ARBA" id="ARBA00008455"/>
    </source>
</evidence>
<reference evidence="3" key="2">
    <citation type="submission" date="2019-03" db="EMBL/GenBank/DDBJ databases">
        <authorList>
            <person name="Chen S.-C."/>
            <person name="Wu S.-Y."/>
            <person name="Lai M.-C."/>
        </authorList>
    </citation>
    <scope>NUCLEOTIDE SEQUENCE</scope>
    <source>
        <strain evidence="3">ML15</strain>
    </source>
</reference>
<dbReference type="Gene3D" id="3.90.70.10">
    <property type="entry name" value="Cysteine proteinases"/>
    <property type="match status" value="1"/>
</dbReference>
<dbReference type="EMBL" id="CP037968">
    <property type="protein sequence ID" value="QYZ80128.1"/>
    <property type="molecule type" value="Genomic_DNA"/>
</dbReference>
<comment type="similarity">
    <text evidence="1">Belongs to the peptidase C1 family.</text>
</comment>
<dbReference type="KEGG" id="mfk:E2N92_12170"/>
<dbReference type="PROSITE" id="PS00639">
    <property type="entry name" value="THIOL_PROTEASE_HIS"/>
    <property type="match status" value="1"/>
</dbReference>
<organism evidence="3 4">
    <name type="scientific">Methanofollis formosanus</name>
    <dbReference type="NCBI Taxonomy" id="299308"/>
    <lineage>
        <taxon>Archaea</taxon>
        <taxon>Methanobacteriati</taxon>
        <taxon>Methanobacteriota</taxon>
        <taxon>Stenosarchaea group</taxon>
        <taxon>Methanomicrobia</taxon>
        <taxon>Methanomicrobiales</taxon>
        <taxon>Methanomicrobiaceae</taxon>
        <taxon>Methanofollis</taxon>
    </lineage>
</organism>
<evidence type="ECO:0000313" key="3">
    <source>
        <dbReference type="EMBL" id="QYZ80128.1"/>
    </source>
</evidence>
<dbReference type="InterPro" id="IPR025660">
    <property type="entry name" value="Pept_his_AS"/>
</dbReference>
<dbReference type="SUPFAM" id="SSF54001">
    <property type="entry name" value="Cysteine proteinases"/>
    <property type="match status" value="1"/>
</dbReference>
<evidence type="ECO:0000259" key="2">
    <source>
        <dbReference type="SMART" id="SM00645"/>
    </source>
</evidence>
<dbReference type="Pfam" id="PF18560">
    <property type="entry name" value="Lectin_like"/>
    <property type="match status" value="1"/>
</dbReference>
<dbReference type="InterPro" id="IPR040528">
    <property type="entry name" value="Lectin-like"/>
</dbReference>
<proteinExistence type="inferred from homology"/>
<dbReference type="Proteomes" id="UP000826709">
    <property type="component" value="Chromosome"/>
</dbReference>
<dbReference type="RefSeq" id="WP_220681439.1">
    <property type="nucleotide sequence ID" value="NZ_CP037968.1"/>
</dbReference>
<name>A0A8G1EGS3_9EURY</name>
<keyword evidence="4" id="KW-1185">Reference proteome</keyword>
<dbReference type="InterPro" id="IPR013128">
    <property type="entry name" value="Peptidase_C1A"/>
</dbReference>
<gene>
    <name evidence="3" type="ORF">E2N92_12170</name>
</gene>
<dbReference type="InterPro" id="IPR000668">
    <property type="entry name" value="Peptidase_C1A_C"/>
</dbReference>
<dbReference type="Pfam" id="PF00112">
    <property type="entry name" value="Peptidase_C1"/>
    <property type="match status" value="1"/>
</dbReference>
<feature type="domain" description="Peptidase C1A papain C-terminal" evidence="2">
    <location>
        <begin position="28"/>
        <end position="318"/>
    </location>
</feature>
<dbReference type="SMART" id="SM00645">
    <property type="entry name" value="Pept_C1"/>
    <property type="match status" value="1"/>
</dbReference>
<dbReference type="PANTHER" id="PTHR12411">
    <property type="entry name" value="CYSTEINE PROTEASE FAMILY C1-RELATED"/>
    <property type="match status" value="1"/>
</dbReference>
<dbReference type="AlphaFoldDB" id="A0A8G1EGS3"/>
<accession>A0A8G1EGS3</accession>
<dbReference type="InterPro" id="IPR038765">
    <property type="entry name" value="Papain-like_cys_pep_sf"/>
</dbReference>
<protein>
    <recommendedName>
        <fullName evidence="2">Peptidase C1A papain C-terminal domain-containing protein</fullName>
    </recommendedName>
</protein>